<comment type="caution">
    <text evidence="2">The sequence shown here is derived from an EMBL/GenBank/DDBJ whole genome shotgun (WGS) entry which is preliminary data.</text>
</comment>
<evidence type="ECO:0000313" key="3">
    <source>
        <dbReference type="Proteomes" id="UP001530377"/>
    </source>
</evidence>
<dbReference type="Proteomes" id="UP001530377">
    <property type="component" value="Unassembled WGS sequence"/>
</dbReference>
<evidence type="ECO:0000313" key="2">
    <source>
        <dbReference type="EMBL" id="KAL3822182.1"/>
    </source>
</evidence>
<gene>
    <name evidence="2" type="ORF">ACHAXA_008198</name>
</gene>
<sequence>MPPYQVEADSSYRDDWQRLVNDDKLSPLFRDHDSKIAPPSSSCRLDKRQSDPEYAAAAESGRERALSWEDPNLGHRPSTTTTTTTTTLSVVSMPVSRITAIIGPESAYIKFPDDVGGLPPPKLAADGCDETKRVAIPGRRLPEERSPSDNGGGKVAQSLLVRASRLVGKRGWKLVKYIPIKLTSAFGTVGVGEHQNVI</sequence>
<protein>
    <submittedName>
        <fullName evidence="2">Uncharacterized protein</fullName>
    </submittedName>
</protein>
<reference evidence="2 3" key="1">
    <citation type="submission" date="2024-10" db="EMBL/GenBank/DDBJ databases">
        <title>Updated reference genomes for cyclostephanoid diatoms.</title>
        <authorList>
            <person name="Roberts W.R."/>
            <person name="Alverson A.J."/>
        </authorList>
    </citation>
    <scope>NUCLEOTIDE SEQUENCE [LARGE SCALE GENOMIC DNA]</scope>
    <source>
        <strain evidence="2 3">AJA228-03</strain>
    </source>
</reference>
<proteinExistence type="predicted"/>
<dbReference type="EMBL" id="JALLPB020000072">
    <property type="protein sequence ID" value="KAL3822182.1"/>
    <property type="molecule type" value="Genomic_DNA"/>
</dbReference>
<dbReference type="AlphaFoldDB" id="A0ABD3SCD1"/>
<name>A0ABD3SCD1_9STRA</name>
<evidence type="ECO:0000256" key="1">
    <source>
        <dbReference type="SAM" id="MobiDB-lite"/>
    </source>
</evidence>
<accession>A0ABD3SCD1</accession>
<feature type="region of interest" description="Disordered" evidence="1">
    <location>
        <begin position="27"/>
        <end position="83"/>
    </location>
</feature>
<keyword evidence="3" id="KW-1185">Reference proteome</keyword>
<organism evidence="2 3">
    <name type="scientific">Cyclostephanos tholiformis</name>
    <dbReference type="NCBI Taxonomy" id="382380"/>
    <lineage>
        <taxon>Eukaryota</taxon>
        <taxon>Sar</taxon>
        <taxon>Stramenopiles</taxon>
        <taxon>Ochrophyta</taxon>
        <taxon>Bacillariophyta</taxon>
        <taxon>Coscinodiscophyceae</taxon>
        <taxon>Thalassiosirophycidae</taxon>
        <taxon>Stephanodiscales</taxon>
        <taxon>Stephanodiscaceae</taxon>
        <taxon>Cyclostephanos</taxon>
    </lineage>
</organism>